<sequence>MLHPYMPFLTDYLFESIYSEEVLETKTTEYFNSEEFTSDHVNNLIELITLLRKYREDKQISKALTLNYFLEATSISELEQLIIFKLANFSWEENKDFLIQTSFSKLFIKQRNEDKENEILELKKLIEITKYEIAFNEKFLNNPTFMQKAPEDQIKQKKEKLALHQKNLELYLQELKNKEK</sequence>
<evidence type="ECO:0000256" key="4">
    <source>
        <dbReference type="ARBA" id="ARBA00022917"/>
    </source>
</evidence>
<evidence type="ECO:0000256" key="5">
    <source>
        <dbReference type="ARBA" id="ARBA00023146"/>
    </source>
</evidence>
<evidence type="ECO:0000256" key="2">
    <source>
        <dbReference type="ARBA" id="ARBA00022741"/>
    </source>
</evidence>
<dbReference type="SUPFAM" id="SSF46589">
    <property type="entry name" value="tRNA-binding arm"/>
    <property type="match status" value="1"/>
</dbReference>
<keyword evidence="2" id="KW-0547">Nucleotide-binding</keyword>
<feature type="domain" description="Methionyl/Valyl/Leucyl/Isoleucyl-tRNA synthetase anticodon-binding" evidence="7">
    <location>
        <begin position="1"/>
        <end position="66"/>
    </location>
</feature>
<reference evidence="9" key="1">
    <citation type="submission" date="2018-06" db="EMBL/GenBank/DDBJ databases">
        <authorList>
            <consortium name="Pathogen Informatics"/>
        </authorList>
    </citation>
    <scope>NUCLEOTIDE SEQUENCE [LARGE SCALE GENOMIC DNA]</scope>
    <source>
        <strain evidence="9">NCTC10135</strain>
    </source>
</reference>
<keyword evidence="1" id="KW-0436">Ligase</keyword>
<evidence type="ECO:0000256" key="3">
    <source>
        <dbReference type="ARBA" id="ARBA00022840"/>
    </source>
</evidence>
<proteinExistence type="predicted"/>
<evidence type="ECO:0000313" key="8">
    <source>
        <dbReference type="EMBL" id="SYV90700.1"/>
    </source>
</evidence>
<keyword evidence="6" id="KW-0175">Coiled coil</keyword>
<feature type="coiled-coil region" evidence="6">
    <location>
        <begin position="105"/>
        <end position="178"/>
    </location>
</feature>
<dbReference type="GO" id="GO:0006418">
    <property type="term" value="P:tRNA aminoacylation for protein translation"/>
    <property type="evidence" value="ECO:0007669"/>
    <property type="project" value="InterPro"/>
</dbReference>
<dbReference type="GO" id="GO:0005524">
    <property type="term" value="F:ATP binding"/>
    <property type="evidence" value="ECO:0007669"/>
    <property type="project" value="UniProtKB-KW"/>
</dbReference>
<dbReference type="KEGG" id="mala:NCTC10135_01225"/>
<keyword evidence="4" id="KW-0648">Protein biosynthesis</keyword>
<evidence type="ECO:0000256" key="1">
    <source>
        <dbReference type="ARBA" id="ARBA00022598"/>
    </source>
</evidence>
<dbReference type="Pfam" id="PF08264">
    <property type="entry name" value="Anticodon_1"/>
    <property type="match status" value="1"/>
</dbReference>
<evidence type="ECO:0000259" key="7">
    <source>
        <dbReference type="Pfam" id="PF08264"/>
    </source>
</evidence>
<dbReference type="Gene3D" id="1.10.287.380">
    <property type="entry name" value="Valyl-tRNA synthetase, C-terminal domain"/>
    <property type="match status" value="1"/>
</dbReference>
<dbReference type="EMBL" id="LS991949">
    <property type="protein sequence ID" value="SYV90700.1"/>
    <property type="molecule type" value="Genomic_DNA"/>
</dbReference>
<keyword evidence="5 8" id="KW-0030">Aminoacyl-tRNA synthetase</keyword>
<organism evidence="8 9">
    <name type="scientific">Metamycoplasma alkalescens</name>
    <dbReference type="NCBI Taxonomy" id="45363"/>
    <lineage>
        <taxon>Bacteria</taxon>
        <taxon>Bacillati</taxon>
        <taxon>Mycoplasmatota</taxon>
        <taxon>Mycoplasmoidales</taxon>
        <taxon>Metamycoplasmataceae</taxon>
        <taxon>Metamycoplasma</taxon>
    </lineage>
</organism>
<evidence type="ECO:0000313" key="9">
    <source>
        <dbReference type="Proteomes" id="UP000259864"/>
    </source>
</evidence>
<dbReference type="InterPro" id="IPR037118">
    <property type="entry name" value="Val-tRNA_synth_C_sf"/>
</dbReference>
<dbReference type="AlphaFoldDB" id="A0A3B0P350"/>
<dbReference type="InterPro" id="IPR009080">
    <property type="entry name" value="tRNAsynth_Ia_anticodon-bd"/>
</dbReference>
<dbReference type="InterPro" id="IPR013155">
    <property type="entry name" value="M/V/L/I-tRNA-synth_anticd-bd"/>
</dbReference>
<dbReference type="SUPFAM" id="SSF47323">
    <property type="entry name" value="Anticodon-binding domain of a subclass of class I aminoacyl-tRNA synthetases"/>
    <property type="match status" value="1"/>
</dbReference>
<dbReference type="Proteomes" id="UP000259864">
    <property type="component" value="Chromosome 1"/>
</dbReference>
<evidence type="ECO:0000256" key="6">
    <source>
        <dbReference type="SAM" id="Coils"/>
    </source>
</evidence>
<dbReference type="GO" id="GO:0004812">
    <property type="term" value="F:aminoacyl-tRNA ligase activity"/>
    <property type="evidence" value="ECO:0007669"/>
    <property type="project" value="UniProtKB-KW"/>
</dbReference>
<accession>A0A3B0P350</accession>
<dbReference type="InterPro" id="IPR010978">
    <property type="entry name" value="tRNA-bd_arm"/>
</dbReference>
<keyword evidence="3" id="KW-0067">ATP-binding</keyword>
<name>A0A3B0P350_9BACT</name>
<protein>
    <submittedName>
        <fullName evidence="8">Valyl-tRNA synthetase</fullName>
    </submittedName>
</protein>
<gene>
    <name evidence="8" type="ORF">NCTC10135_01225</name>
</gene>